<accession>A0ABV8PFE0</accession>
<dbReference type="Proteomes" id="UP001595789">
    <property type="component" value="Unassembled WGS sequence"/>
</dbReference>
<keyword evidence="1" id="KW-0378">Hydrolase</keyword>
<keyword evidence="4" id="KW-1185">Reference proteome</keyword>
<evidence type="ECO:0000313" key="4">
    <source>
        <dbReference type="Proteomes" id="UP001595789"/>
    </source>
</evidence>
<dbReference type="PROSITE" id="PS51462">
    <property type="entry name" value="NUDIX"/>
    <property type="match status" value="1"/>
</dbReference>
<dbReference type="PANTHER" id="PTHR21340">
    <property type="entry name" value="DIADENOSINE 5,5-P1,P4-TETRAPHOSPHATE PYROPHOSPHOHYDROLASE MUTT"/>
    <property type="match status" value="1"/>
</dbReference>
<dbReference type="SUPFAM" id="SSF55811">
    <property type="entry name" value="Nudix"/>
    <property type="match status" value="1"/>
</dbReference>
<dbReference type="PANTHER" id="PTHR21340:SF7">
    <property type="entry name" value="NUDIX HYDROLASE DOMAIN-CONTAINING PROTEIN"/>
    <property type="match status" value="1"/>
</dbReference>
<dbReference type="InterPro" id="IPR000086">
    <property type="entry name" value="NUDIX_hydrolase_dom"/>
</dbReference>
<proteinExistence type="predicted"/>
<dbReference type="EMBL" id="JBHSBW010000013">
    <property type="protein sequence ID" value="MFC4212788.1"/>
    <property type="molecule type" value="Genomic_DNA"/>
</dbReference>
<dbReference type="Pfam" id="PF00293">
    <property type="entry name" value="NUDIX"/>
    <property type="match status" value="1"/>
</dbReference>
<name>A0ABV8PFE0_9SPHI</name>
<comment type="caution">
    <text evidence="3">The sequence shown here is derived from an EMBL/GenBank/DDBJ whole genome shotgun (WGS) entry which is preliminary data.</text>
</comment>
<reference evidence="4" key="1">
    <citation type="journal article" date="2019" name="Int. J. Syst. Evol. Microbiol.">
        <title>The Global Catalogue of Microorganisms (GCM) 10K type strain sequencing project: providing services to taxonomists for standard genome sequencing and annotation.</title>
        <authorList>
            <consortium name="The Broad Institute Genomics Platform"/>
            <consortium name="The Broad Institute Genome Sequencing Center for Infectious Disease"/>
            <person name="Wu L."/>
            <person name="Ma J."/>
        </authorList>
    </citation>
    <scope>NUCLEOTIDE SEQUENCE [LARGE SCALE GENOMIC DNA]</scope>
    <source>
        <strain evidence="4">CCM 8691</strain>
    </source>
</reference>
<dbReference type="RefSeq" id="WP_378987072.1">
    <property type="nucleotide sequence ID" value="NZ_JBHSBW010000013.1"/>
</dbReference>
<dbReference type="Gene3D" id="3.90.79.10">
    <property type="entry name" value="Nucleoside Triphosphate Pyrophosphohydrolase"/>
    <property type="match status" value="1"/>
</dbReference>
<feature type="domain" description="Nudix hydrolase" evidence="2">
    <location>
        <begin position="1"/>
        <end position="148"/>
    </location>
</feature>
<dbReference type="InterPro" id="IPR015797">
    <property type="entry name" value="NUDIX_hydrolase-like_dom_sf"/>
</dbReference>
<sequence length="153" mass="17380">MKISAGLMLFRNSGNGLEFFLVHPGGPFFAKKDEGWWTIPKGELLENEEPLAAAIREFAEETGFRPSGEYIVLNPVTQKGGKKVLCWAIDFDVDASKFVSNTFEIEWPPRSGKMKVYPEVDKANWFSYEEASRLINERQIAFLNQIKTIVTKS</sequence>
<dbReference type="PROSITE" id="PS00893">
    <property type="entry name" value="NUDIX_BOX"/>
    <property type="match status" value="1"/>
</dbReference>
<evidence type="ECO:0000256" key="1">
    <source>
        <dbReference type="ARBA" id="ARBA00022801"/>
    </source>
</evidence>
<dbReference type="InterPro" id="IPR020084">
    <property type="entry name" value="NUDIX_hydrolase_CS"/>
</dbReference>
<gene>
    <name evidence="3" type="ORF">ACFOWA_16450</name>
</gene>
<dbReference type="CDD" id="cd04662">
    <property type="entry name" value="NUDIX_Hydrolase"/>
    <property type="match status" value="1"/>
</dbReference>
<organism evidence="3 4">
    <name type="scientific">Pedobacter lithocola</name>
    <dbReference type="NCBI Taxonomy" id="1908239"/>
    <lineage>
        <taxon>Bacteria</taxon>
        <taxon>Pseudomonadati</taxon>
        <taxon>Bacteroidota</taxon>
        <taxon>Sphingobacteriia</taxon>
        <taxon>Sphingobacteriales</taxon>
        <taxon>Sphingobacteriaceae</taxon>
        <taxon>Pedobacter</taxon>
    </lineage>
</organism>
<protein>
    <submittedName>
        <fullName evidence="3">NUDIX domain-containing protein</fullName>
    </submittedName>
</protein>
<evidence type="ECO:0000259" key="2">
    <source>
        <dbReference type="PROSITE" id="PS51462"/>
    </source>
</evidence>
<evidence type="ECO:0000313" key="3">
    <source>
        <dbReference type="EMBL" id="MFC4212788.1"/>
    </source>
</evidence>
<dbReference type="InterPro" id="IPR051325">
    <property type="entry name" value="Nudix_hydrolase_domain"/>
</dbReference>